<reference evidence="1 2" key="1">
    <citation type="journal article" date="2024" name="Commun. Biol.">
        <title>Comparative genomic analysis of thermophilic fungi reveals convergent evolutionary adaptations and gene losses.</title>
        <authorList>
            <person name="Steindorff A.S."/>
            <person name="Aguilar-Pontes M.V."/>
            <person name="Robinson A.J."/>
            <person name="Andreopoulos B."/>
            <person name="LaButti K."/>
            <person name="Kuo A."/>
            <person name="Mondo S."/>
            <person name="Riley R."/>
            <person name="Otillar R."/>
            <person name="Haridas S."/>
            <person name="Lipzen A."/>
            <person name="Grimwood J."/>
            <person name="Schmutz J."/>
            <person name="Clum A."/>
            <person name="Reid I.D."/>
            <person name="Moisan M.C."/>
            <person name="Butler G."/>
            <person name="Nguyen T.T.M."/>
            <person name="Dewar K."/>
            <person name="Conant G."/>
            <person name="Drula E."/>
            <person name="Henrissat B."/>
            <person name="Hansel C."/>
            <person name="Singer S."/>
            <person name="Hutchinson M.I."/>
            <person name="de Vries R.P."/>
            <person name="Natvig D.O."/>
            <person name="Powell A.J."/>
            <person name="Tsang A."/>
            <person name="Grigoriev I.V."/>
        </authorList>
    </citation>
    <scope>NUCLEOTIDE SEQUENCE [LARGE SCALE GENOMIC DNA]</scope>
    <source>
        <strain evidence="1 2">CBS 494.80</strain>
    </source>
</reference>
<dbReference type="Proteomes" id="UP001595075">
    <property type="component" value="Unassembled WGS sequence"/>
</dbReference>
<comment type="caution">
    <text evidence="1">The sequence shown here is derived from an EMBL/GenBank/DDBJ whole genome shotgun (WGS) entry which is preliminary data.</text>
</comment>
<gene>
    <name evidence="1" type="ORF">VTL71DRAFT_13141</name>
</gene>
<protein>
    <submittedName>
        <fullName evidence="1">Uncharacterized protein</fullName>
    </submittedName>
</protein>
<sequence length="101" mass="11731">MRWLSTLPPTFSAHIIRNHNRHSPAQLSSLTRRSRLKELLIDRINYLFCLYHTLIHASLPISLCIVFPTPELSRYARLPPYTTDENAPVSSNRIVIHNRTV</sequence>
<proteinExistence type="predicted"/>
<organism evidence="1 2">
    <name type="scientific">Oculimacula yallundae</name>
    <dbReference type="NCBI Taxonomy" id="86028"/>
    <lineage>
        <taxon>Eukaryota</taxon>
        <taxon>Fungi</taxon>
        <taxon>Dikarya</taxon>
        <taxon>Ascomycota</taxon>
        <taxon>Pezizomycotina</taxon>
        <taxon>Leotiomycetes</taxon>
        <taxon>Helotiales</taxon>
        <taxon>Ploettnerulaceae</taxon>
        <taxon>Oculimacula</taxon>
    </lineage>
</organism>
<dbReference type="EMBL" id="JAZHXI010000005">
    <property type="protein sequence ID" value="KAL2071906.1"/>
    <property type="molecule type" value="Genomic_DNA"/>
</dbReference>
<keyword evidence="2" id="KW-1185">Reference proteome</keyword>
<evidence type="ECO:0000313" key="2">
    <source>
        <dbReference type="Proteomes" id="UP001595075"/>
    </source>
</evidence>
<accession>A0ABR4CPK5</accession>
<evidence type="ECO:0000313" key="1">
    <source>
        <dbReference type="EMBL" id="KAL2071906.1"/>
    </source>
</evidence>
<name>A0ABR4CPK5_9HELO</name>